<evidence type="ECO:0000256" key="3">
    <source>
        <dbReference type="ARBA" id="ARBA00022676"/>
    </source>
</evidence>
<organism evidence="6 7">
    <name type="scientific">Iris pallida</name>
    <name type="common">Sweet iris</name>
    <dbReference type="NCBI Taxonomy" id="29817"/>
    <lineage>
        <taxon>Eukaryota</taxon>
        <taxon>Viridiplantae</taxon>
        <taxon>Streptophyta</taxon>
        <taxon>Embryophyta</taxon>
        <taxon>Tracheophyta</taxon>
        <taxon>Spermatophyta</taxon>
        <taxon>Magnoliopsida</taxon>
        <taxon>Liliopsida</taxon>
        <taxon>Asparagales</taxon>
        <taxon>Iridaceae</taxon>
        <taxon>Iridoideae</taxon>
        <taxon>Irideae</taxon>
        <taxon>Iris</taxon>
    </lineage>
</organism>
<dbReference type="Proteomes" id="UP001140949">
    <property type="component" value="Unassembled WGS sequence"/>
</dbReference>
<dbReference type="GO" id="GO:0000139">
    <property type="term" value="C:Golgi membrane"/>
    <property type="evidence" value="ECO:0007669"/>
    <property type="project" value="UniProtKB-SubCell"/>
</dbReference>
<dbReference type="InterPro" id="IPR029993">
    <property type="entry name" value="GAUT"/>
</dbReference>
<evidence type="ECO:0000256" key="1">
    <source>
        <dbReference type="ARBA" id="ARBA00004877"/>
    </source>
</evidence>
<protein>
    <recommendedName>
        <fullName evidence="4">Hexosyltransferase</fullName>
        <ecNumber evidence="4">2.4.1.-</ecNumber>
    </recommendedName>
</protein>
<dbReference type="GO" id="GO:0047262">
    <property type="term" value="F:polygalacturonate 4-alpha-galacturonosyltransferase activity"/>
    <property type="evidence" value="ECO:0007669"/>
    <property type="project" value="InterPro"/>
</dbReference>
<reference evidence="6" key="2">
    <citation type="submission" date="2023-04" db="EMBL/GenBank/DDBJ databases">
        <authorList>
            <person name="Bruccoleri R.E."/>
            <person name="Oakeley E.J."/>
            <person name="Faust A.-M."/>
            <person name="Dessus-Babus S."/>
            <person name="Altorfer M."/>
            <person name="Burckhardt D."/>
            <person name="Oertli M."/>
            <person name="Naumann U."/>
            <person name="Petersen F."/>
            <person name="Wong J."/>
        </authorList>
    </citation>
    <scope>NUCLEOTIDE SEQUENCE</scope>
    <source>
        <strain evidence="6">GSM-AAB239-AS_SAM_17_03QT</strain>
        <tissue evidence="6">Leaf</tissue>
    </source>
</reference>
<keyword evidence="4" id="KW-0812">Transmembrane</keyword>
<keyword evidence="4" id="KW-0961">Cell wall biogenesis/degradation</keyword>
<keyword evidence="3 4" id="KW-0808">Transferase</keyword>
<dbReference type="AlphaFoldDB" id="A0AAX6GGI2"/>
<dbReference type="EC" id="2.4.1.-" evidence="4"/>
<evidence type="ECO:0000256" key="4">
    <source>
        <dbReference type="RuleBase" id="RU362027"/>
    </source>
</evidence>
<dbReference type="EMBL" id="JANAVB010019800">
    <property type="protein sequence ID" value="KAJ6827830.1"/>
    <property type="molecule type" value="Genomic_DNA"/>
</dbReference>
<accession>A0AAX6GGI2</accession>
<gene>
    <name evidence="6" type="ORF">M6B38_365225</name>
</gene>
<keyword evidence="3 4" id="KW-0328">Glycosyltransferase</keyword>
<keyword evidence="4" id="KW-0472">Membrane</keyword>
<feature type="region of interest" description="Disordered" evidence="5">
    <location>
        <begin position="16"/>
        <end position="42"/>
    </location>
</feature>
<dbReference type="GO" id="GO:0071555">
    <property type="term" value="P:cell wall organization"/>
    <property type="evidence" value="ECO:0007669"/>
    <property type="project" value="UniProtKB-KW"/>
</dbReference>
<evidence type="ECO:0000256" key="2">
    <source>
        <dbReference type="ARBA" id="ARBA00006351"/>
    </source>
</evidence>
<proteinExistence type="inferred from homology"/>
<evidence type="ECO:0000313" key="7">
    <source>
        <dbReference type="Proteomes" id="UP001140949"/>
    </source>
</evidence>
<feature type="transmembrane region" description="Helical" evidence="4">
    <location>
        <begin position="66"/>
        <end position="90"/>
    </location>
</feature>
<keyword evidence="4" id="KW-1133">Transmembrane helix</keyword>
<dbReference type="PANTHER" id="PTHR32116">
    <property type="entry name" value="GALACTURONOSYLTRANSFERASE 4-RELATED"/>
    <property type="match status" value="1"/>
</dbReference>
<dbReference type="CDD" id="cd06429">
    <property type="entry name" value="GT8_like_1"/>
    <property type="match status" value="1"/>
</dbReference>
<keyword evidence="7" id="KW-1185">Reference proteome</keyword>
<dbReference type="InterPro" id="IPR029044">
    <property type="entry name" value="Nucleotide-diphossugar_trans"/>
</dbReference>
<evidence type="ECO:0000313" key="6">
    <source>
        <dbReference type="EMBL" id="KAJ6827830.1"/>
    </source>
</evidence>
<comment type="similarity">
    <text evidence="2 4">Belongs to the glycosyltransferase 8 family.</text>
</comment>
<comment type="pathway">
    <text evidence="1 4">Glycan metabolism; pectin biosynthesis.</text>
</comment>
<reference evidence="6" key="1">
    <citation type="journal article" date="2023" name="GigaByte">
        <title>Genome assembly of the bearded iris, Iris pallida Lam.</title>
        <authorList>
            <person name="Bruccoleri R.E."/>
            <person name="Oakeley E.J."/>
            <person name="Faust A.M.E."/>
            <person name="Altorfer M."/>
            <person name="Dessus-Babus S."/>
            <person name="Burckhardt D."/>
            <person name="Oertli M."/>
            <person name="Naumann U."/>
            <person name="Petersen F."/>
            <person name="Wong J."/>
        </authorList>
    </citation>
    <scope>NUCLEOTIDE SEQUENCE</scope>
    <source>
        <strain evidence="6">GSM-AAB239-AS_SAM_17_03QT</strain>
    </source>
</reference>
<comment type="subcellular location">
    <subcellularLocation>
        <location evidence="4">Golgi apparatus membrane</location>
        <topology evidence="4">Single-pass type II membrane protein</topology>
    </subcellularLocation>
</comment>
<dbReference type="Pfam" id="PF01501">
    <property type="entry name" value="Glyco_transf_8"/>
    <property type="match status" value="1"/>
</dbReference>
<keyword evidence="4" id="KW-0333">Golgi apparatus</keyword>
<name>A0AAX6GGI2_IRIPA</name>
<comment type="caution">
    <text evidence="6">The sequence shown here is derived from an EMBL/GenBank/DDBJ whole genome shotgun (WGS) entry which is preliminary data.</text>
</comment>
<sequence>MQIRVSPSMRSITITTSTSNSATTSSSSSSSSSRSCGGSSSNGNGTNGLLDSMKVRIAARGFSYRTLFHTILFLAFLLPFVFILTALVTLEGVNNCSSLDCLGRRLGPRFLGRGDNSMRLVSDLYKIFKEVDAEEVPVGMKLPESFSEFLSDMKDNQYDAKAFAVRLKAMMEHMDREVKKSRLAEQLHKHFAASAIPKGIHCLSLRLTDEYSSNAHARKQLPPPELLPLLSDNSYHHFVLASDNILAASVVVTSTVRSSLNPERIVFHVITDKKTYPGMHSWFALYPVHPAIVEVKGVHQFLWLTRENVPVLEAIENHHGVRNHYHGNHVIGTNVTDNPRVFASKLQARSPKYISLLNHLRIYLPELFPNLNKVVFLDDDVVIQRDLSPLWDIDLEGKVNGAVETCKGEDGWVMSKRFKTYFNFSHPLISANLDPKGCAWAFGMNVFDLAAWRKTRIRDIYHYWVKENLKSNLTLWKLGTLPPALIAFRGNVHPIDPSWHMLGLGYQEKSDLNSVRNAAVIHYNGQCKPWLEIGYKHLQPFWTKHVNYSNDFIRNCHILEPEE</sequence>
<dbReference type="InterPro" id="IPR002495">
    <property type="entry name" value="Glyco_trans_8"/>
</dbReference>
<evidence type="ECO:0000256" key="5">
    <source>
        <dbReference type="SAM" id="MobiDB-lite"/>
    </source>
</evidence>
<dbReference type="PANTHER" id="PTHR32116:SF27">
    <property type="entry name" value="GALACTURONOSYLTRANSFERASE 13-RELATED"/>
    <property type="match status" value="1"/>
</dbReference>
<dbReference type="SUPFAM" id="SSF53448">
    <property type="entry name" value="Nucleotide-diphospho-sugar transferases"/>
    <property type="match status" value="1"/>
</dbReference>
<dbReference type="Gene3D" id="3.90.550.10">
    <property type="entry name" value="Spore Coat Polysaccharide Biosynthesis Protein SpsA, Chain A"/>
    <property type="match status" value="1"/>
</dbReference>